<dbReference type="Proteomes" id="UP001152875">
    <property type="component" value="Unassembled WGS sequence"/>
</dbReference>
<evidence type="ECO:0000256" key="1">
    <source>
        <dbReference type="SAM" id="Phobius"/>
    </source>
</evidence>
<evidence type="ECO:0000313" key="4">
    <source>
        <dbReference type="Proteomes" id="UP000074903"/>
    </source>
</evidence>
<proteinExistence type="predicted"/>
<dbReference type="RefSeq" id="WP_153603303.1">
    <property type="nucleotide sequence ID" value="NZ_CEHB01000021.1"/>
</dbReference>
<keyword evidence="1" id="KW-0812">Transmembrane</keyword>
<name>A0A0Z8WKZ9_STRSU</name>
<reference evidence="3" key="2">
    <citation type="submission" date="2022-07" db="EMBL/GenBank/DDBJ databases">
        <title>Whole Genome Sequencing of Streptococcus suis.</title>
        <authorList>
            <person name="Dai X."/>
            <person name="Huang J."/>
            <person name="Wang L."/>
        </authorList>
    </citation>
    <scope>NUCLEOTIDE SEQUENCE</scope>
    <source>
        <strain evidence="3">XNB2</strain>
    </source>
</reference>
<dbReference type="EMBL" id="JANFMP010000009">
    <property type="protein sequence ID" value="MDG4526810.1"/>
    <property type="molecule type" value="Genomic_DNA"/>
</dbReference>
<dbReference type="EMBL" id="FILX01000023">
    <property type="protein sequence ID" value="CYX76387.1"/>
    <property type="molecule type" value="Genomic_DNA"/>
</dbReference>
<evidence type="ECO:0000313" key="3">
    <source>
        <dbReference type="EMBL" id="MDG4526810.1"/>
    </source>
</evidence>
<evidence type="ECO:0000313" key="2">
    <source>
        <dbReference type="EMBL" id="CYX76387.1"/>
    </source>
</evidence>
<dbReference type="AlphaFoldDB" id="A0A0Z8WKZ9"/>
<organism evidence="2 4">
    <name type="scientific">Streptococcus suis</name>
    <dbReference type="NCBI Taxonomy" id="1307"/>
    <lineage>
        <taxon>Bacteria</taxon>
        <taxon>Bacillati</taxon>
        <taxon>Bacillota</taxon>
        <taxon>Bacilli</taxon>
        <taxon>Lactobacillales</taxon>
        <taxon>Streptococcaceae</taxon>
        <taxon>Streptococcus</taxon>
    </lineage>
</organism>
<feature type="transmembrane region" description="Helical" evidence="1">
    <location>
        <begin position="12"/>
        <end position="38"/>
    </location>
</feature>
<dbReference type="Proteomes" id="UP000074903">
    <property type="component" value="Unassembled WGS sequence"/>
</dbReference>
<protein>
    <submittedName>
        <fullName evidence="2">Uncharacterized protein</fullName>
    </submittedName>
</protein>
<keyword evidence="1" id="KW-1133">Transmembrane helix</keyword>
<sequence>MEHKYSKEERKFDFKTVAILILVVLGIIYTPGILLGLFEVGKEVGHTLATLLK</sequence>
<accession>A0A0Z8WKZ9</accession>
<reference evidence="2 4" key="1">
    <citation type="submission" date="2016-02" db="EMBL/GenBank/DDBJ databases">
        <authorList>
            <consortium name="Pathogen Informatics"/>
        </authorList>
    </citation>
    <scope>NUCLEOTIDE SEQUENCE [LARGE SCALE GENOMIC DNA]</scope>
    <source>
        <strain evidence="2 4">SS993</strain>
    </source>
</reference>
<keyword evidence="1" id="KW-0472">Membrane</keyword>
<gene>
    <name evidence="2" type="ORF">ERS132531_01310</name>
    <name evidence="3" type="ORF">NOL13_05230</name>
</gene>